<dbReference type="PROSITE" id="PS50893">
    <property type="entry name" value="ABC_TRANSPORTER_2"/>
    <property type="match status" value="2"/>
</dbReference>
<feature type="region of interest" description="Disordered" evidence="9">
    <location>
        <begin position="114"/>
        <end position="144"/>
    </location>
</feature>
<dbReference type="EMBL" id="JAACJJ010000057">
    <property type="protein sequence ID" value="KAF5310864.1"/>
    <property type="molecule type" value="Genomic_DNA"/>
</dbReference>
<feature type="compositionally biased region" description="Basic and acidic residues" evidence="9">
    <location>
        <begin position="72"/>
        <end position="91"/>
    </location>
</feature>
<dbReference type="GO" id="GO:0016887">
    <property type="term" value="F:ATP hydrolysis activity"/>
    <property type="evidence" value="ECO:0007669"/>
    <property type="project" value="InterPro"/>
</dbReference>
<dbReference type="GO" id="GO:0140359">
    <property type="term" value="F:ABC-type transporter activity"/>
    <property type="evidence" value="ECO:0007669"/>
    <property type="project" value="InterPro"/>
</dbReference>
<keyword evidence="7 10" id="KW-1133">Transmembrane helix</keyword>
<evidence type="ECO:0000256" key="3">
    <source>
        <dbReference type="ARBA" id="ARBA00022448"/>
    </source>
</evidence>
<keyword evidence="3" id="KW-0813">Transport</keyword>
<evidence type="ECO:0000256" key="1">
    <source>
        <dbReference type="ARBA" id="ARBA00004141"/>
    </source>
</evidence>
<dbReference type="PROSITE" id="PS00211">
    <property type="entry name" value="ABC_TRANSPORTER_1"/>
    <property type="match status" value="1"/>
</dbReference>
<feature type="transmembrane region" description="Helical" evidence="10">
    <location>
        <begin position="684"/>
        <end position="702"/>
    </location>
</feature>
<feature type="transmembrane region" description="Helical" evidence="10">
    <location>
        <begin position="714"/>
        <end position="734"/>
    </location>
</feature>
<dbReference type="Pfam" id="PF00005">
    <property type="entry name" value="ABC_tran"/>
    <property type="match status" value="2"/>
</dbReference>
<keyword evidence="13" id="KW-1185">Reference proteome</keyword>
<feature type="transmembrane region" description="Helical" evidence="10">
    <location>
        <begin position="821"/>
        <end position="841"/>
    </location>
</feature>
<dbReference type="InterPro" id="IPR013525">
    <property type="entry name" value="ABC2_TM"/>
</dbReference>
<dbReference type="Pfam" id="PF01061">
    <property type="entry name" value="ABC2_membrane"/>
    <property type="match status" value="2"/>
</dbReference>
<comment type="similarity">
    <text evidence="2">Belongs to the ABC transporter superfamily. ABCG family. PDR (TC 3.A.1.205) subfamily.</text>
</comment>
<feature type="transmembrane region" description="Helical" evidence="10">
    <location>
        <begin position="1500"/>
        <end position="1521"/>
    </location>
</feature>
<keyword evidence="4 10" id="KW-0812">Transmembrane</keyword>
<dbReference type="Pfam" id="PF06422">
    <property type="entry name" value="PDR_CDR"/>
    <property type="match status" value="2"/>
</dbReference>
<evidence type="ECO:0000256" key="2">
    <source>
        <dbReference type="ARBA" id="ARBA00006012"/>
    </source>
</evidence>
<evidence type="ECO:0000259" key="11">
    <source>
        <dbReference type="PROSITE" id="PS50893"/>
    </source>
</evidence>
<feature type="transmembrane region" description="Helical" evidence="10">
    <location>
        <begin position="1236"/>
        <end position="1256"/>
    </location>
</feature>
<evidence type="ECO:0000256" key="6">
    <source>
        <dbReference type="ARBA" id="ARBA00022840"/>
    </source>
</evidence>
<dbReference type="Gene3D" id="3.40.50.300">
    <property type="entry name" value="P-loop containing nucleotide triphosphate hydrolases"/>
    <property type="match status" value="2"/>
</dbReference>
<feature type="transmembrane region" description="Helical" evidence="10">
    <location>
        <begin position="1377"/>
        <end position="1396"/>
    </location>
</feature>
<dbReference type="SMART" id="SM00382">
    <property type="entry name" value="AAA"/>
    <property type="match status" value="2"/>
</dbReference>
<dbReference type="InterPro" id="IPR003593">
    <property type="entry name" value="AAA+_ATPase"/>
</dbReference>
<feature type="transmembrane region" description="Helical" evidence="10">
    <location>
        <begin position="602"/>
        <end position="622"/>
    </location>
</feature>
<comment type="caution">
    <text evidence="12">The sequence shown here is derived from an EMBL/GenBank/DDBJ whole genome shotgun (WGS) entry which is preliminary data.</text>
</comment>
<dbReference type="InterPro" id="IPR034003">
    <property type="entry name" value="ABCG_PDR_2"/>
</dbReference>
<feature type="transmembrane region" description="Helical" evidence="10">
    <location>
        <begin position="657"/>
        <end position="677"/>
    </location>
</feature>
<name>A0A8H5ATX2_9AGAR</name>
<sequence>MSPQQQPAAAHQNVDEHEHLQNILEDPEPRSGFNSRAASHPTLVELDATRPPSPTTDGHELERTTSPPRYPGHNEHDAHPPATRRTHDARRNSSVSHVDVDFFDPSGVHELKRTLTHQKGEESRQGAAAEELRRAEDDEAAVDAASLSTDATLKISDDEPFNFEKTLKKIIRKRGEADIKPRTLGVGFKDLHVVGLGASNSFLPTLGSMVNPKVILETIQAVRHPNLRDILKGFQGVVKPGEMLFVLGSPGSGCSTFLKTVANQRAEYHSISGEVNYDSIEPQQLYKQFRGDVQYCPEDDIHFPTLSVETTLQFAAAARTPKTRIGRSRKEFAKSVTTMLTTIFGLRHVLTTPVGDAAVRGVSGGQKKRVSIAESLAARSCIGCWDNSTRGLDASTALEFVQALRIATDTFEQTTLVSIYQAGESLYEHFDKVCVIYEGRMAYFGPADQAKQYFIDMGYEPANRQTSADFLVAVTDPNGRIPRAGCTGQPRTADEFAQYFQNSEMGKLNRQEYETYVQESVNKPEKKNEYIASAHAEFAKRSHKGGPYLLSIAQQTGIVMKRRVQILLGDKLTTYLNLFSYIFQGIIIGTVFLKMPESTSAFFSRGGVIFFALLFSCLNTMAEIPSLYAQRPIVNRQAKAAFYHPFVDALSMTLVDAPMTATTSLVFGLILYFMIGLQKSADQFFIFVLFIFLCSVTMRAWFRAIAAAFVSEATAQSFAGISILALSIYTGYNIPKPTMIGALRWITYINPLKYAFESMLTNEFRTLQGQCASLVPQGPGYEGVSLSNQVCTTVGALPGEAYVDGNRYMELSYGFFWKNTWMNLGIVLAFMVAFIAALLVLTELNTSSAVETPVVLFKRNAKRKAITSGDGDEEKHATIDEKIAVDAHAPPPADALPPPMHDIFSWQNIRYTVPIPGGDERLLLSDVSGYVAPGKLTALMGESGAGKTTLLNVLAERTDTGVVTGDRFVNGQTLPADFQAQSGYVQQMDTHVPFNTVREALLFSAKLRQPPSVPDAEKEEWVERCLKICGLMAYAEASVGSLSLEFKKRTTIGVELAAKPKLLLFLDEPTSGLDSQSAWAIMAFLRTLADNGQAILCTIHQPSAELFQVFDRLLLLRKGGETVYMGDIGQNATKLIDYFETNGARKCLPHENPAEYMLDVIGAGATATSVINWHSVWKASPESVELQDALEKIHAEGRSRPAVETTLHSEFATSWIYQTKELIKRDAIAHWRDPSYLMAKLSLNVLGGLFIGFTFFKSKDTIQGTQNSLFAVFMATILSVPLSNQLQVPFINMRTIYEIRERPSRMYSWTALVTSQIVVALPWNVFGSILLFICWYFPVGFDLSRSGYTFLMLVVAYPAYYTTFAQAVAAMSPGAEIAAVLFSFLFSFVLTFNGVLQPYSQLGWWQWMYRLSPYTYLIEGLLGQAIGGKQVTCSAVEYVNITPPSDLTCAEYMNPYMSSAGGYLTNPSGTSDCKFCSIRSTDQFLEATFNIFYSHHWRNFGIMMAFVVFNIFLVFSMTYLFRVHKGSLLPSFKRKKN</sequence>
<dbReference type="OrthoDB" id="245989at2759"/>
<feature type="region of interest" description="Disordered" evidence="9">
    <location>
        <begin position="1"/>
        <end position="101"/>
    </location>
</feature>
<proteinExistence type="inferred from homology"/>
<feature type="transmembrane region" description="Helical" evidence="10">
    <location>
        <begin position="1349"/>
        <end position="1371"/>
    </location>
</feature>
<keyword evidence="8 10" id="KW-0472">Membrane</keyword>
<dbReference type="FunFam" id="3.40.50.300:FF:000054">
    <property type="entry name" value="ABC multidrug transporter atrF"/>
    <property type="match status" value="1"/>
</dbReference>
<evidence type="ECO:0000256" key="10">
    <source>
        <dbReference type="SAM" id="Phobius"/>
    </source>
</evidence>
<evidence type="ECO:0000256" key="4">
    <source>
        <dbReference type="ARBA" id="ARBA00022692"/>
    </source>
</evidence>
<dbReference type="PANTHER" id="PTHR19241">
    <property type="entry name" value="ATP-BINDING CASSETTE TRANSPORTER"/>
    <property type="match status" value="1"/>
</dbReference>
<dbReference type="SUPFAM" id="SSF52540">
    <property type="entry name" value="P-loop containing nucleoside triphosphate hydrolases"/>
    <property type="match status" value="2"/>
</dbReference>
<dbReference type="InterPro" id="IPR017871">
    <property type="entry name" value="ABC_transporter-like_CS"/>
</dbReference>
<feature type="transmembrane region" description="Helical" evidence="10">
    <location>
        <begin position="572"/>
        <end position="593"/>
    </location>
</feature>
<reference evidence="12 13" key="1">
    <citation type="journal article" date="2020" name="ISME J.">
        <title>Uncovering the hidden diversity of litter-decomposition mechanisms in mushroom-forming fungi.</title>
        <authorList>
            <person name="Floudas D."/>
            <person name="Bentzer J."/>
            <person name="Ahren D."/>
            <person name="Johansson T."/>
            <person name="Persson P."/>
            <person name="Tunlid A."/>
        </authorList>
    </citation>
    <scope>NUCLEOTIDE SEQUENCE [LARGE SCALE GENOMIC DNA]</scope>
    <source>
        <strain evidence="12 13">CBS 101986</strain>
    </source>
</reference>
<evidence type="ECO:0000256" key="8">
    <source>
        <dbReference type="ARBA" id="ARBA00023136"/>
    </source>
</evidence>
<dbReference type="GO" id="GO:0005524">
    <property type="term" value="F:ATP binding"/>
    <property type="evidence" value="ECO:0007669"/>
    <property type="project" value="UniProtKB-KW"/>
</dbReference>
<dbReference type="Pfam" id="PF14510">
    <property type="entry name" value="ABC_trans_N"/>
    <property type="match status" value="1"/>
</dbReference>
<gene>
    <name evidence="12" type="ORF">D9619_007683</name>
</gene>
<keyword evidence="5" id="KW-0547">Nucleotide-binding</keyword>
<dbReference type="InterPro" id="IPR003439">
    <property type="entry name" value="ABC_transporter-like_ATP-bd"/>
</dbReference>
<dbReference type="InterPro" id="IPR010929">
    <property type="entry name" value="PDR_CDR_ABC"/>
</dbReference>
<dbReference type="Proteomes" id="UP000567179">
    <property type="component" value="Unassembled WGS sequence"/>
</dbReference>
<evidence type="ECO:0000313" key="13">
    <source>
        <dbReference type="Proteomes" id="UP000567179"/>
    </source>
</evidence>
<evidence type="ECO:0000313" key="12">
    <source>
        <dbReference type="EMBL" id="KAF5310864.1"/>
    </source>
</evidence>
<comment type="subcellular location">
    <subcellularLocation>
        <location evidence="1">Membrane</location>
        <topology evidence="1">Multi-pass membrane protein</topology>
    </subcellularLocation>
</comment>
<organism evidence="12 13">
    <name type="scientific">Psilocybe cf. subviscida</name>
    <dbReference type="NCBI Taxonomy" id="2480587"/>
    <lineage>
        <taxon>Eukaryota</taxon>
        <taxon>Fungi</taxon>
        <taxon>Dikarya</taxon>
        <taxon>Basidiomycota</taxon>
        <taxon>Agaricomycotina</taxon>
        <taxon>Agaricomycetes</taxon>
        <taxon>Agaricomycetidae</taxon>
        <taxon>Agaricales</taxon>
        <taxon>Agaricineae</taxon>
        <taxon>Strophariaceae</taxon>
        <taxon>Psilocybe</taxon>
    </lineage>
</organism>
<dbReference type="InterPro" id="IPR034001">
    <property type="entry name" value="ABCG_PDR_1"/>
</dbReference>
<keyword evidence="6" id="KW-0067">ATP-binding</keyword>
<dbReference type="InterPro" id="IPR029481">
    <property type="entry name" value="ABC_trans_N"/>
</dbReference>
<evidence type="ECO:0000256" key="7">
    <source>
        <dbReference type="ARBA" id="ARBA00022989"/>
    </source>
</evidence>
<dbReference type="InterPro" id="IPR043926">
    <property type="entry name" value="ABCG_dom"/>
</dbReference>
<feature type="domain" description="ABC transporter" evidence="11">
    <location>
        <begin position="904"/>
        <end position="1143"/>
    </location>
</feature>
<feature type="compositionally biased region" description="Basic and acidic residues" evidence="9">
    <location>
        <begin position="114"/>
        <end position="136"/>
    </location>
</feature>
<evidence type="ECO:0000256" key="5">
    <source>
        <dbReference type="ARBA" id="ARBA00022741"/>
    </source>
</evidence>
<dbReference type="InterPro" id="IPR027417">
    <property type="entry name" value="P-loop_NTPase"/>
</dbReference>
<evidence type="ECO:0000256" key="9">
    <source>
        <dbReference type="SAM" id="MobiDB-lite"/>
    </source>
</evidence>
<feature type="transmembrane region" description="Helical" evidence="10">
    <location>
        <begin position="1268"/>
        <end position="1286"/>
    </location>
</feature>
<feature type="transmembrane region" description="Helical" evidence="10">
    <location>
        <begin position="1306"/>
        <end position="1337"/>
    </location>
</feature>
<dbReference type="Pfam" id="PF19055">
    <property type="entry name" value="ABC2_membrane_7"/>
    <property type="match status" value="1"/>
</dbReference>
<dbReference type="CDD" id="cd03233">
    <property type="entry name" value="ABCG_PDR_domain1"/>
    <property type="match status" value="1"/>
</dbReference>
<dbReference type="GO" id="GO:0016020">
    <property type="term" value="C:membrane"/>
    <property type="evidence" value="ECO:0007669"/>
    <property type="project" value="UniProtKB-SubCell"/>
</dbReference>
<protein>
    <recommendedName>
        <fullName evidence="11">ABC transporter domain-containing protein</fullName>
    </recommendedName>
</protein>
<accession>A0A8H5ATX2</accession>
<feature type="domain" description="ABC transporter" evidence="11">
    <location>
        <begin position="216"/>
        <end position="463"/>
    </location>
</feature>
<dbReference type="CDD" id="cd03232">
    <property type="entry name" value="ABCG_PDR_domain2"/>
    <property type="match status" value="1"/>
</dbReference>